<sequence>MKNPRFGFAAAPLILVVVAVALLIYYMRSGIGFPSLFRERSASSTTSSSSGFFGGVPLGGDEERPVIQPRATSSQTKPLTPRDVPAGFTLEEISPNYKKVRISSVSPGSGTNPSRISLRTDFMGEETMNISQWTFQANRNSWRLGGRGVSVYSPYGSPTPEDIMLRKGDTVNIYSTESPIGVNVQVNKCFGYLERHIDFKPQFRAGCPALDRTPVASFTGACQDYIRSLSSCVEPLSNPPIPRDDSGCRDYLSKINYAGCFDAHHLDADFLKHEWRIWAKINFMDLRHDRILLLDAKGLLVDIYTY</sequence>
<proteinExistence type="predicted"/>
<organism evidence="2 3">
    <name type="scientific">Candidatus Liptonbacteria bacterium GWB1_49_6</name>
    <dbReference type="NCBI Taxonomy" id="1798644"/>
    <lineage>
        <taxon>Bacteria</taxon>
        <taxon>Candidatus Liptoniibacteriota</taxon>
    </lineage>
</organism>
<evidence type="ECO:0000313" key="3">
    <source>
        <dbReference type="Proteomes" id="UP000176648"/>
    </source>
</evidence>
<dbReference type="EMBL" id="MHKU01000027">
    <property type="protein sequence ID" value="OGY96595.1"/>
    <property type="molecule type" value="Genomic_DNA"/>
</dbReference>
<gene>
    <name evidence="2" type="ORF">A2122_02670</name>
</gene>
<dbReference type="Proteomes" id="UP000176648">
    <property type="component" value="Unassembled WGS sequence"/>
</dbReference>
<evidence type="ECO:0008006" key="4">
    <source>
        <dbReference type="Google" id="ProtNLM"/>
    </source>
</evidence>
<accession>A0A1G2C5A2</accession>
<evidence type="ECO:0000256" key="1">
    <source>
        <dbReference type="SAM" id="Phobius"/>
    </source>
</evidence>
<dbReference type="STRING" id="1798644.A2122_02670"/>
<keyword evidence="1" id="KW-1133">Transmembrane helix</keyword>
<keyword evidence="1" id="KW-0472">Membrane</keyword>
<comment type="caution">
    <text evidence="2">The sequence shown here is derived from an EMBL/GenBank/DDBJ whole genome shotgun (WGS) entry which is preliminary data.</text>
</comment>
<keyword evidence="1" id="KW-0812">Transmembrane</keyword>
<protein>
    <recommendedName>
        <fullName evidence="4">LTD domain-containing protein</fullName>
    </recommendedName>
</protein>
<name>A0A1G2C5A2_9BACT</name>
<reference evidence="2 3" key="1">
    <citation type="journal article" date="2016" name="Nat. Commun.">
        <title>Thousands of microbial genomes shed light on interconnected biogeochemical processes in an aquifer system.</title>
        <authorList>
            <person name="Anantharaman K."/>
            <person name="Brown C.T."/>
            <person name="Hug L.A."/>
            <person name="Sharon I."/>
            <person name="Castelle C.J."/>
            <person name="Probst A.J."/>
            <person name="Thomas B.C."/>
            <person name="Singh A."/>
            <person name="Wilkins M.J."/>
            <person name="Karaoz U."/>
            <person name="Brodie E.L."/>
            <person name="Williams K.H."/>
            <person name="Hubbard S.S."/>
            <person name="Banfield J.F."/>
        </authorList>
    </citation>
    <scope>NUCLEOTIDE SEQUENCE [LARGE SCALE GENOMIC DNA]</scope>
</reference>
<feature type="transmembrane region" description="Helical" evidence="1">
    <location>
        <begin position="6"/>
        <end position="26"/>
    </location>
</feature>
<evidence type="ECO:0000313" key="2">
    <source>
        <dbReference type="EMBL" id="OGY96595.1"/>
    </source>
</evidence>
<dbReference type="AlphaFoldDB" id="A0A1G2C5A2"/>